<keyword evidence="2" id="KW-1185">Reference proteome</keyword>
<sequence length="244" mass="26640">MVSQYGGSVRADNTDLVGMSADDARTARHVLTTLGRLHLLIGTILVAFGTLLSPTLLSLIGQSDLAIAHTLTAYCVYLPLMGMNGFLEAFVHCVATKRQLLHINTWMACFTVAYALFAIQMLHGSKLGSTGMVVANMLNMALRIGYCWRFISQWFRQLGANHGPRLSAMIPHPAVLYACLMSGAVILTALTFTSQQDLFSRVATLAASAVLGIAVLRVIWRFEQPFVQSVLALRSGQLQRPRSE</sequence>
<protein>
    <submittedName>
        <fullName evidence="1">Oligosaccharide translocation protein rft1</fullName>
    </submittedName>
</protein>
<gene>
    <name evidence="1" type="primary">RFT1_1</name>
    <name evidence="1" type="ORF">H4S07_005706</name>
</gene>
<evidence type="ECO:0000313" key="1">
    <source>
        <dbReference type="EMBL" id="KAJ2798373.1"/>
    </source>
</evidence>
<accession>A0ACC1KZW1</accession>
<comment type="caution">
    <text evidence="1">The sequence shown here is derived from an EMBL/GenBank/DDBJ whole genome shotgun (WGS) entry which is preliminary data.</text>
</comment>
<dbReference type="EMBL" id="JANBUP010002957">
    <property type="protein sequence ID" value="KAJ2798373.1"/>
    <property type="molecule type" value="Genomic_DNA"/>
</dbReference>
<proteinExistence type="predicted"/>
<reference evidence="1" key="1">
    <citation type="submission" date="2022-07" db="EMBL/GenBank/DDBJ databases">
        <title>Phylogenomic reconstructions and comparative analyses of Kickxellomycotina fungi.</title>
        <authorList>
            <person name="Reynolds N.K."/>
            <person name="Stajich J.E."/>
            <person name="Barry K."/>
            <person name="Grigoriev I.V."/>
            <person name="Crous P."/>
            <person name="Smith M.E."/>
        </authorList>
    </citation>
    <scope>NUCLEOTIDE SEQUENCE</scope>
    <source>
        <strain evidence="1">CBS 102833</strain>
    </source>
</reference>
<organism evidence="1 2">
    <name type="scientific">Coemansia furcata</name>
    <dbReference type="NCBI Taxonomy" id="417177"/>
    <lineage>
        <taxon>Eukaryota</taxon>
        <taxon>Fungi</taxon>
        <taxon>Fungi incertae sedis</taxon>
        <taxon>Zoopagomycota</taxon>
        <taxon>Kickxellomycotina</taxon>
        <taxon>Kickxellomycetes</taxon>
        <taxon>Kickxellales</taxon>
        <taxon>Kickxellaceae</taxon>
        <taxon>Coemansia</taxon>
    </lineage>
</organism>
<name>A0ACC1KZW1_9FUNG</name>
<dbReference type="Proteomes" id="UP001140096">
    <property type="component" value="Unassembled WGS sequence"/>
</dbReference>
<evidence type="ECO:0000313" key="2">
    <source>
        <dbReference type="Proteomes" id="UP001140096"/>
    </source>
</evidence>